<sequence length="149" mass="17058">MIYNKMEPITILYADDDPEDRMLALEAFEESNLNNKLTFVEDGEELLDYLYHQNKYSDTEKHPTPGLIILDLNMPKKDGREVLKELKKDSKLSAIPVVVLTTSSSEDDIQDTYKLGVSSFITKPVTFESLVETIQTLGKYWLEVVKLPL</sequence>
<dbReference type="InterPro" id="IPR001789">
    <property type="entry name" value="Sig_transdc_resp-reg_receiver"/>
</dbReference>
<dbReference type="Pfam" id="PF00072">
    <property type="entry name" value="Response_reg"/>
    <property type="match status" value="1"/>
</dbReference>
<dbReference type="InterPro" id="IPR011006">
    <property type="entry name" value="CheY-like_superfamily"/>
</dbReference>
<keyword evidence="4" id="KW-1185">Reference proteome</keyword>
<proteinExistence type="predicted"/>
<evidence type="ECO:0000313" key="4">
    <source>
        <dbReference type="Proteomes" id="UP001500298"/>
    </source>
</evidence>
<dbReference type="PROSITE" id="PS50110">
    <property type="entry name" value="RESPONSE_REGULATORY"/>
    <property type="match status" value="1"/>
</dbReference>
<reference evidence="4" key="1">
    <citation type="journal article" date="2019" name="Int. J. Syst. Evol. Microbiol.">
        <title>The Global Catalogue of Microorganisms (GCM) 10K type strain sequencing project: providing services to taxonomists for standard genome sequencing and annotation.</title>
        <authorList>
            <consortium name="The Broad Institute Genomics Platform"/>
            <consortium name="The Broad Institute Genome Sequencing Center for Infectious Disease"/>
            <person name="Wu L."/>
            <person name="Ma J."/>
        </authorList>
    </citation>
    <scope>NUCLEOTIDE SEQUENCE [LARGE SCALE GENOMIC DNA]</scope>
    <source>
        <strain evidence="4">JCM 18326</strain>
    </source>
</reference>
<feature type="domain" description="Response regulatory" evidence="2">
    <location>
        <begin position="10"/>
        <end position="138"/>
    </location>
</feature>
<evidence type="ECO:0000313" key="3">
    <source>
        <dbReference type="EMBL" id="GAA4829816.1"/>
    </source>
</evidence>
<dbReference type="RefSeq" id="WP_345370388.1">
    <property type="nucleotide sequence ID" value="NZ_BAABJX010000022.1"/>
</dbReference>
<dbReference type="CDD" id="cd17557">
    <property type="entry name" value="REC_Rcp-like"/>
    <property type="match status" value="1"/>
</dbReference>
<gene>
    <name evidence="3" type="ORF">GCM10023331_13810</name>
</gene>
<name>A0ABP9D4V3_9BACT</name>
<dbReference type="PANTHER" id="PTHR44520:SF2">
    <property type="entry name" value="RESPONSE REGULATOR RCP1"/>
    <property type="match status" value="1"/>
</dbReference>
<dbReference type="EMBL" id="BAABJX010000022">
    <property type="protein sequence ID" value="GAA4829816.1"/>
    <property type="molecule type" value="Genomic_DNA"/>
</dbReference>
<organism evidence="3 4">
    <name type="scientific">Algivirga pacifica</name>
    <dbReference type="NCBI Taxonomy" id="1162670"/>
    <lineage>
        <taxon>Bacteria</taxon>
        <taxon>Pseudomonadati</taxon>
        <taxon>Bacteroidota</taxon>
        <taxon>Cytophagia</taxon>
        <taxon>Cytophagales</taxon>
        <taxon>Flammeovirgaceae</taxon>
        <taxon>Algivirga</taxon>
    </lineage>
</organism>
<dbReference type="InterPro" id="IPR052893">
    <property type="entry name" value="TCS_response_regulator"/>
</dbReference>
<keyword evidence="1" id="KW-0597">Phosphoprotein</keyword>
<dbReference type="Gene3D" id="3.40.50.2300">
    <property type="match status" value="1"/>
</dbReference>
<dbReference type="PANTHER" id="PTHR44520">
    <property type="entry name" value="RESPONSE REGULATOR RCP1-RELATED"/>
    <property type="match status" value="1"/>
</dbReference>
<evidence type="ECO:0000259" key="2">
    <source>
        <dbReference type="PROSITE" id="PS50110"/>
    </source>
</evidence>
<evidence type="ECO:0000256" key="1">
    <source>
        <dbReference type="PROSITE-ProRule" id="PRU00169"/>
    </source>
</evidence>
<accession>A0ABP9D4V3</accession>
<feature type="modified residue" description="4-aspartylphosphate" evidence="1">
    <location>
        <position position="71"/>
    </location>
</feature>
<protein>
    <submittedName>
        <fullName evidence="3">Response regulator</fullName>
    </submittedName>
</protein>
<dbReference type="Proteomes" id="UP001500298">
    <property type="component" value="Unassembled WGS sequence"/>
</dbReference>
<dbReference type="SMART" id="SM00448">
    <property type="entry name" value="REC"/>
    <property type="match status" value="1"/>
</dbReference>
<dbReference type="SUPFAM" id="SSF52172">
    <property type="entry name" value="CheY-like"/>
    <property type="match status" value="1"/>
</dbReference>
<comment type="caution">
    <text evidence="3">The sequence shown here is derived from an EMBL/GenBank/DDBJ whole genome shotgun (WGS) entry which is preliminary data.</text>
</comment>